<organism evidence="4 5">
    <name type="scientific">Camelina sativa</name>
    <name type="common">False flax</name>
    <name type="synonym">Myagrum sativum</name>
    <dbReference type="NCBI Taxonomy" id="90675"/>
    <lineage>
        <taxon>Eukaryota</taxon>
        <taxon>Viridiplantae</taxon>
        <taxon>Streptophyta</taxon>
        <taxon>Embryophyta</taxon>
        <taxon>Tracheophyta</taxon>
        <taxon>Spermatophyta</taxon>
        <taxon>Magnoliopsida</taxon>
        <taxon>eudicotyledons</taxon>
        <taxon>Gunneridae</taxon>
        <taxon>Pentapetalae</taxon>
        <taxon>rosids</taxon>
        <taxon>malvids</taxon>
        <taxon>Brassicales</taxon>
        <taxon>Brassicaceae</taxon>
        <taxon>Camelineae</taxon>
        <taxon>Camelina</taxon>
    </lineage>
</organism>
<name>A0ABM0U6D6_CAMSA</name>
<dbReference type="PANTHER" id="PTHR14950:SF54">
    <property type="entry name" value="RNASE II-LIKE 1"/>
    <property type="match status" value="1"/>
</dbReference>
<accession>A0ABM0U6D6</accession>
<dbReference type="PANTHER" id="PTHR14950">
    <property type="entry name" value="DICER-RELATED"/>
    <property type="match status" value="1"/>
</dbReference>
<dbReference type="SUPFAM" id="SSF54768">
    <property type="entry name" value="dsRNA-binding domain-like"/>
    <property type="match status" value="1"/>
</dbReference>
<evidence type="ECO:0000256" key="2">
    <source>
        <dbReference type="SAM" id="MobiDB-lite"/>
    </source>
</evidence>
<protein>
    <submittedName>
        <fullName evidence="5">Ribonuclease 3-like protein 3</fullName>
    </submittedName>
</protein>
<dbReference type="InterPro" id="IPR000999">
    <property type="entry name" value="RNase_III_dom"/>
</dbReference>
<evidence type="ECO:0000259" key="3">
    <source>
        <dbReference type="PROSITE" id="PS50142"/>
    </source>
</evidence>
<keyword evidence="1" id="KW-0378">Hydrolase</keyword>
<dbReference type="Pfam" id="PF00636">
    <property type="entry name" value="Ribonuclease_3"/>
    <property type="match status" value="1"/>
</dbReference>
<sequence length="283" mass="32538">MESQLTNAVAESLPQPQELENLISSEGNEDNNTEAKGSTDPADEPLDIELLEKNLNYKFKNKNLLLQAFTDSTYVDEECDSYELLELLGDSVLDTAIIFEFCKRYPKESPGVLTKLRAVNVDTEKLARVAVKHELYRYLRHKKPLFLEQIMEFVEAKKEHPLHSHGLLKVPKSLANIVESTIGALFMDCECIQTVWKVIKPFMEPIILLENFKNHPMTELNEMCQKRNLKLTSKDTWEINGKYCFLIEDKLVGCGLYPEKKETARNRAAQNAVENFSKFFEDL</sequence>
<evidence type="ECO:0000313" key="5">
    <source>
        <dbReference type="RefSeq" id="XP_010436577.1"/>
    </source>
</evidence>
<feature type="region of interest" description="Disordered" evidence="2">
    <location>
        <begin position="1"/>
        <end position="44"/>
    </location>
</feature>
<proteinExistence type="predicted"/>
<dbReference type="Proteomes" id="UP000694864">
    <property type="component" value="Chromosome 10"/>
</dbReference>
<dbReference type="RefSeq" id="XP_010436577.1">
    <property type="nucleotide sequence ID" value="XM_010438275.2"/>
</dbReference>
<dbReference type="InterPro" id="IPR036389">
    <property type="entry name" value="RNase_III_sf"/>
</dbReference>
<dbReference type="SUPFAM" id="SSF69065">
    <property type="entry name" value="RNase III domain-like"/>
    <property type="match status" value="1"/>
</dbReference>
<reference evidence="5" key="2">
    <citation type="submission" date="2025-08" db="UniProtKB">
        <authorList>
            <consortium name="RefSeq"/>
        </authorList>
    </citation>
    <scope>IDENTIFICATION</scope>
    <source>
        <tissue evidence="5">Leaf</tissue>
    </source>
</reference>
<evidence type="ECO:0000256" key="1">
    <source>
        <dbReference type="ARBA" id="ARBA00022801"/>
    </source>
</evidence>
<dbReference type="CDD" id="cd00593">
    <property type="entry name" value="RIBOc"/>
    <property type="match status" value="1"/>
</dbReference>
<dbReference type="PROSITE" id="PS50142">
    <property type="entry name" value="RNASE_3_2"/>
    <property type="match status" value="1"/>
</dbReference>
<evidence type="ECO:0000313" key="4">
    <source>
        <dbReference type="Proteomes" id="UP000694864"/>
    </source>
</evidence>
<keyword evidence="4" id="KW-1185">Reference proteome</keyword>
<dbReference type="GeneID" id="104720356"/>
<gene>
    <name evidence="5" type="primary">LOC104720356</name>
</gene>
<feature type="domain" description="RNase III" evidence="3">
    <location>
        <begin position="48"/>
        <end position="190"/>
    </location>
</feature>
<dbReference type="SMART" id="SM00535">
    <property type="entry name" value="RIBOc"/>
    <property type="match status" value="1"/>
</dbReference>
<dbReference type="Gene3D" id="1.10.1520.10">
    <property type="entry name" value="Ribonuclease III domain"/>
    <property type="match status" value="1"/>
</dbReference>
<reference evidence="4" key="1">
    <citation type="journal article" date="2014" name="Nat. Commun.">
        <title>The emerging biofuel crop Camelina sativa retains a highly undifferentiated hexaploid genome structure.</title>
        <authorList>
            <person name="Kagale S."/>
            <person name="Koh C."/>
            <person name="Nixon J."/>
            <person name="Bollina V."/>
            <person name="Clarke W.E."/>
            <person name="Tuteja R."/>
            <person name="Spillane C."/>
            <person name="Robinson S.J."/>
            <person name="Links M.G."/>
            <person name="Clarke C."/>
            <person name="Higgins E.E."/>
            <person name="Huebert T."/>
            <person name="Sharpe A.G."/>
            <person name="Parkin I.A."/>
        </authorList>
    </citation>
    <scope>NUCLEOTIDE SEQUENCE [LARGE SCALE GENOMIC DNA]</scope>
    <source>
        <strain evidence="4">cv. DH55</strain>
    </source>
</reference>